<organism evidence="1">
    <name type="scientific">Pseudoalteromonas phage B8b</name>
    <dbReference type="NCBI Taxonomy" id="1506997"/>
    <lineage>
        <taxon>Viruses</taxon>
        <taxon>Duplodnaviria</taxon>
        <taxon>Heunggongvirae</taxon>
        <taxon>Uroviricota</taxon>
        <taxon>Caudoviricetes</taxon>
    </lineage>
</organism>
<protein>
    <submittedName>
        <fullName evidence="1">Uncharacterized protein</fullName>
    </submittedName>
</protein>
<dbReference type="EMBL" id="KM000063">
    <property type="protein sequence ID" value="AII30193.1"/>
    <property type="molecule type" value="Genomic_DNA"/>
</dbReference>
<sequence length="112" mass="12836">MARIDINKVIQSMGYTLVSSKNLSSFLDSCTNNLIDTKPELITLDRFNNQLEVMPPASWKCGFNYEMFRLIELYSANIAIWYARNIKTGKCYTFKHDVSATDDELLKVLNNG</sequence>
<proteinExistence type="predicted"/>
<evidence type="ECO:0000313" key="1">
    <source>
        <dbReference type="EMBL" id="AII30193.1"/>
    </source>
</evidence>
<name>A0A076GED8_9CAUD</name>
<accession>A0A076GED8</accession>
<reference evidence="1" key="1">
    <citation type="journal article" date="2015" name="PLoS ONE">
        <title>Life-style and genome structure of marine pseudoalteromonas siphovirus b8b isolated from the northwestern mediterranean sea.</title>
        <authorList>
            <person name="Lara E."/>
            <person name="Holmfeldt K."/>
            <person name="Solonenko N."/>
            <person name="Sa E.L."/>
            <person name="Ignacio-Espinoza J.C."/>
            <person name="Cornejo-Castillo F.M."/>
            <person name="Verberkmoes N.C."/>
            <person name="Vaque D."/>
            <person name="Sullivan M.B."/>
            <person name="Acinas S.G."/>
        </authorList>
    </citation>
    <scope>NUCLEOTIDE SEQUENCE</scope>
</reference>